<dbReference type="STRING" id="1229780.BN381_70089"/>
<keyword evidence="5" id="KW-1185">Reference proteome</keyword>
<evidence type="ECO:0000313" key="5">
    <source>
        <dbReference type="Proteomes" id="UP000018291"/>
    </source>
</evidence>
<dbReference type="SUPFAM" id="SSF49299">
    <property type="entry name" value="PKD domain"/>
    <property type="match status" value="1"/>
</dbReference>
<evidence type="ECO:0000256" key="2">
    <source>
        <dbReference type="SAM" id="Phobius"/>
    </source>
</evidence>
<comment type="caution">
    <text evidence="4">The sequence shown here is derived from an EMBL/GenBank/DDBJ whole genome shotgun (WGS) entry which is preliminary data.</text>
</comment>
<name>R4Z3Z5_9ACTN</name>
<dbReference type="InterPro" id="IPR000601">
    <property type="entry name" value="PKD_dom"/>
</dbReference>
<accession>R4Z3Z5</accession>
<dbReference type="GO" id="GO:0005975">
    <property type="term" value="P:carbohydrate metabolic process"/>
    <property type="evidence" value="ECO:0007669"/>
    <property type="project" value="UniProtKB-ARBA"/>
</dbReference>
<keyword evidence="2" id="KW-0472">Membrane</keyword>
<dbReference type="Proteomes" id="UP000018291">
    <property type="component" value="Unassembled WGS sequence"/>
</dbReference>
<reference evidence="4 5" key="1">
    <citation type="journal article" date="2013" name="ISME J.">
        <title>Metabolic model for the filamentous 'Candidatus Microthrix parvicella' based on genomic and metagenomic analyses.</title>
        <authorList>
            <person name="Jon McIlroy S."/>
            <person name="Kristiansen R."/>
            <person name="Albertsen M."/>
            <person name="Michael Karst S."/>
            <person name="Rossetti S."/>
            <person name="Lund Nielsen J."/>
            <person name="Tandoi V."/>
            <person name="James Seviour R."/>
            <person name="Nielsen P.H."/>
        </authorList>
    </citation>
    <scope>NUCLEOTIDE SEQUENCE [LARGE SCALE GENOMIC DNA]</scope>
    <source>
        <strain evidence="4 5">RN1</strain>
    </source>
</reference>
<evidence type="ECO:0000256" key="1">
    <source>
        <dbReference type="SAM" id="MobiDB-lite"/>
    </source>
</evidence>
<organism evidence="4 5">
    <name type="scientific">Candidatus Neomicrothrix parvicella RN1</name>
    <dbReference type="NCBI Taxonomy" id="1229780"/>
    <lineage>
        <taxon>Bacteria</taxon>
        <taxon>Bacillati</taxon>
        <taxon>Actinomycetota</taxon>
        <taxon>Acidimicrobiia</taxon>
        <taxon>Acidimicrobiales</taxon>
        <taxon>Microthrixaceae</taxon>
        <taxon>Candidatus Neomicrothrix</taxon>
    </lineage>
</organism>
<evidence type="ECO:0000313" key="4">
    <source>
        <dbReference type="EMBL" id="CCM65390.1"/>
    </source>
</evidence>
<evidence type="ECO:0000259" key="3">
    <source>
        <dbReference type="Pfam" id="PF18911"/>
    </source>
</evidence>
<protein>
    <recommendedName>
        <fullName evidence="3">PKD domain-containing protein</fullName>
    </recommendedName>
</protein>
<sequence length="884" mass="91354">MGGHSSTFQRLRTGIGLVAGSMLVGAVVAGPLASADQASAHASDTGRDTAAELINKPYAPGTVNIDASALASGGGTVKVVSNPDAGFTSASVTASTEGDLVDVVGTRTKPVAASSMVNTFTVDVANGDSDTSTSALTAEATSSDGISTVSATLKASDASGTVRSITDQVWATDFDGVTLVSETGEQDLRLQKVSHLESAGTVDAPTATALRRKIQGATGSTMAAAAAPCADVCVSGTIEWTDSAGGTHPVPFAPVQIRDDETPPLGVDSELVTTVTTGLDGTYSATVDNDDGPGQGNRDVFVRVLAAGEDFSVGGQFIESPVQSEVPSGTELTVDLTANNTDDNNTAFSLQNAMYLGTQYLDTRVPGGLRFLDVVYPDPEGSFYDGEDLHVLSLDRFDWDVMLHEYGHFVANQLDIENNPGGDHSSADNLSVSRESKEIGVPLAFGEGWPTYFAVSLLQIQGAADLGVPNAGDSKYQDTEDQVITDDLEEGGTLGEDNEFTVMSVLWDLYDTPEDGLDKVALGDKVVFDRLVAGGEDDPGTLSDAYRLIGLGGAGDVNPVSCVFSGQNVAPRLADPKVTSVGKDDKIPTFTWDAGNGGDFPNDSFVVELRDATGNKLIESSEPLDDTNYKPSAAQWLSALRKSDGTLRVAVVGTQTAEPVTGPYRSCMTDIDVKPIADAGGPYSGTTAKAVSLDASVSVVPGGTIASYEWDFDGDGTYDQTTTKSTTTNVYSEPFDGKIKVRITAGAPTMKSSRLALAKEGDTDVAEADVKIVSAPPPSTSTPPSTSNPPSSNNNPPSSNNNPPSSNNNPPSSNNNPPSDNGPVATAAPRPVVKPVVVPVAKPVAVTPLPLARTGTGPLGLLLAAAGLLLGGLALQTVRRRRRT</sequence>
<dbReference type="HOGENOM" id="CLU_325896_0_0_11"/>
<feature type="compositionally biased region" description="Low complexity" evidence="1">
    <location>
        <begin position="782"/>
        <end position="827"/>
    </location>
</feature>
<keyword evidence="2" id="KW-1133">Transmembrane helix</keyword>
<proteinExistence type="predicted"/>
<dbReference type="EMBL" id="CANL01000067">
    <property type="protein sequence ID" value="CCM65390.1"/>
    <property type="molecule type" value="Genomic_DNA"/>
</dbReference>
<feature type="transmembrane region" description="Helical" evidence="2">
    <location>
        <begin position="859"/>
        <end position="878"/>
    </location>
</feature>
<feature type="domain" description="PKD" evidence="3">
    <location>
        <begin position="673"/>
        <end position="735"/>
    </location>
</feature>
<dbReference type="Gene3D" id="2.60.40.10">
    <property type="entry name" value="Immunoglobulins"/>
    <property type="match status" value="1"/>
</dbReference>
<dbReference type="InterPro" id="IPR013783">
    <property type="entry name" value="Ig-like_fold"/>
</dbReference>
<dbReference type="AlphaFoldDB" id="R4Z3Z5"/>
<feature type="region of interest" description="Disordered" evidence="1">
    <location>
        <begin position="773"/>
        <end position="827"/>
    </location>
</feature>
<keyword evidence="2" id="KW-0812">Transmembrane</keyword>
<gene>
    <name evidence="4" type="ORF">BN381_70089</name>
</gene>
<dbReference type="Pfam" id="PF18911">
    <property type="entry name" value="PKD_4"/>
    <property type="match status" value="1"/>
</dbReference>
<dbReference type="InterPro" id="IPR035986">
    <property type="entry name" value="PKD_dom_sf"/>
</dbReference>